<comment type="caution">
    <text evidence="2">The sequence shown here is derived from an EMBL/GenBank/DDBJ whole genome shotgun (WGS) entry which is preliminary data.</text>
</comment>
<dbReference type="EMBL" id="JAPXFL010000001">
    <property type="protein sequence ID" value="KAK9512236.1"/>
    <property type="molecule type" value="Genomic_DNA"/>
</dbReference>
<proteinExistence type="predicted"/>
<feature type="coiled-coil region" evidence="1">
    <location>
        <begin position="96"/>
        <end position="123"/>
    </location>
</feature>
<keyword evidence="3" id="KW-1185">Reference proteome</keyword>
<evidence type="ECO:0000313" key="2">
    <source>
        <dbReference type="EMBL" id="KAK9512236.1"/>
    </source>
</evidence>
<evidence type="ECO:0008006" key="4">
    <source>
        <dbReference type="Google" id="ProtNLM"/>
    </source>
</evidence>
<dbReference type="Proteomes" id="UP001461498">
    <property type="component" value="Unassembled WGS sequence"/>
</dbReference>
<protein>
    <recommendedName>
        <fullName evidence="4">Secreted protein</fullName>
    </recommendedName>
</protein>
<dbReference type="AlphaFoldDB" id="A0AAW1DNA6"/>
<sequence>MIWNNATNYLMMITKLKISNIIQITILLFITQNITLINADNPILQKLLKIKQAKQLRNDLHIHKDFIDKMINNLDEWSINEINEITNNKDLDLEKVQFLKNELIQTKNNVNKLSEDVSNVEDSEDMHGIKLKYNDLYIYIENIGDYFNNNNKRNAFRLLKEYFGDSFPNFNEQYNSLTYQIQTLYKQIVIRENILLSNECIKAIRENEFDRAAIKYNSIKDDSTLTNVVKEVYNSSENNFDLIINFASKVSNVSQTFILYSTLIYEMEINKQNQNPYRIVDLINNIKTEIIYQIKLNIKIKKDALSLEEFLINKLKLLGRENLKKTILDEKYLINIPLFEKILLLDENIFTDITYIVLLEFYNDSTVKPLFGWIIEAFTKILDEIFKNHLISNDVFKLAYYLNSLLEKSKQPSELSIDVRMVEDSNLYTILSERLDYLKRKLPESVRNIVFMDNVCIINVGLNEFLYSSNNNTISVNKFSVFTSVNNNIKDERIWKINRSYNNLYNIQNYLQNLSYLYTSDIDENENNDSNGHIVYTWIQTLDILGIWQIEPVGDDCLIKNVLHNEYLYVSEESSHIVSIKNIVNNNSDNFKWRFIKCPSH</sequence>
<accession>A0AAW1DNA6</accession>
<keyword evidence="1" id="KW-0175">Coiled coil</keyword>
<name>A0AAW1DNA6_9HEMI</name>
<organism evidence="2 3">
    <name type="scientific">Rhynocoris fuscipes</name>
    <dbReference type="NCBI Taxonomy" id="488301"/>
    <lineage>
        <taxon>Eukaryota</taxon>
        <taxon>Metazoa</taxon>
        <taxon>Ecdysozoa</taxon>
        <taxon>Arthropoda</taxon>
        <taxon>Hexapoda</taxon>
        <taxon>Insecta</taxon>
        <taxon>Pterygota</taxon>
        <taxon>Neoptera</taxon>
        <taxon>Paraneoptera</taxon>
        <taxon>Hemiptera</taxon>
        <taxon>Heteroptera</taxon>
        <taxon>Panheteroptera</taxon>
        <taxon>Cimicomorpha</taxon>
        <taxon>Reduviidae</taxon>
        <taxon>Harpactorinae</taxon>
        <taxon>Harpactorini</taxon>
        <taxon>Rhynocoris</taxon>
    </lineage>
</organism>
<reference evidence="2 3" key="1">
    <citation type="submission" date="2022-12" db="EMBL/GenBank/DDBJ databases">
        <title>Chromosome-level genome assembly of true bugs.</title>
        <authorList>
            <person name="Ma L."/>
            <person name="Li H."/>
        </authorList>
    </citation>
    <scope>NUCLEOTIDE SEQUENCE [LARGE SCALE GENOMIC DNA]</scope>
    <source>
        <strain evidence="2">Lab_2022b</strain>
    </source>
</reference>
<evidence type="ECO:0000313" key="3">
    <source>
        <dbReference type="Proteomes" id="UP001461498"/>
    </source>
</evidence>
<dbReference type="Gene3D" id="2.80.10.50">
    <property type="match status" value="1"/>
</dbReference>
<gene>
    <name evidence="2" type="ORF">O3M35_000705</name>
</gene>
<evidence type="ECO:0000256" key="1">
    <source>
        <dbReference type="SAM" id="Coils"/>
    </source>
</evidence>